<feature type="transmembrane region" description="Helical" evidence="23">
    <location>
        <begin position="12"/>
        <end position="31"/>
    </location>
</feature>
<dbReference type="InterPro" id="IPR032675">
    <property type="entry name" value="LRR_dom_sf"/>
</dbReference>
<dbReference type="Pfam" id="PF00560">
    <property type="entry name" value="LRR_1"/>
    <property type="match status" value="7"/>
</dbReference>
<comment type="caution">
    <text evidence="25">The sequence shown here is derived from an EMBL/GenBank/DDBJ whole genome shotgun (WGS) entry which is preliminary data.</text>
</comment>
<dbReference type="InterPro" id="IPR017441">
    <property type="entry name" value="Protein_kinase_ATP_BS"/>
</dbReference>
<feature type="binding site" evidence="22">
    <location>
        <position position="3194"/>
    </location>
    <ligand>
        <name>ATP</name>
        <dbReference type="ChEBI" id="CHEBI:30616"/>
    </ligand>
</feature>
<evidence type="ECO:0000256" key="12">
    <source>
        <dbReference type="ARBA" id="ARBA00022737"/>
    </source>
</evidence>
<dbReference type="SUPFAM" id="SSF52058">
    <property type="entry name" value="L domain-like"/>
    <property type="match status" value="7"/>
</dbReference>
<dbReference type="GO" id="GO:0004674">
    <property type="term" value="F:protein serine/threonine kinase activity"/>
    <property type="evidence" value="ECO:0007669"/>
    <property type="project" value="UniProtKB-KW"/>
</dbReference>
<feature type="domain" description="Protein kinase" evidence="24">
    <location>
        <begin position="1482"/>
        <end position="1794"/>
    </location>
</feature>
<keyword evidence="12" id="KW-0677">Repeat</keyword>
<keyword evidence="15 22" id="KW-0067">ATP-binding</keyword>
<gene>
    <name evidence="25" type="ORF">EPI10_022300</name>
</gene>
<protein>
    <recommendedName>
        <fullName evidence="4">non-specific serine/threonine protein kinase</fullName>
        <ecNumber evidence="4">2.7.11.1</ecNumber>
    </recommendedName>
</protein>
<dbReference type="CDD" id="cd14066">
    <property type="entry name" value="STKc_IRAK"/>
    <property type="match status" value="3"/>
</dbReference>
<evidence type="ECO:0000256" key="8">
    <source>
        <dbReference type="ARBA" id="ARBA00022614"/>
    </source>
</evidence>
<dbReference type="InterPro" id="IPR013210">
    <property type="entry name" value="LRR_N_plant-typ"/>
</dbReference>
<keyword evidence="26" id="KW-1185">Reference proteome</keyword>
<evidence type="ECO:0000256" key="5">
    <source>
        <dbReference type="ARBA" id="ARBA00022475"/>
    </source>
</evidence>
<dbReference type="PANTHER" id="PTHR27008:SF610">
    <property type="entry name" value="SERINE-THREONINE_TYROSINE-PROTEIN KINASE CATALYTIC DOMAIN-CONTAINING PROTEIN"/>
    <property type="match status" value="1"/>
</dbReference>
<feature type="domain" description="Protein kinase" evidence="24">
    <location>
        <begin position="714"/>
        <end position="1026"/>
    </location>
</feature>
<evidence type="ECO:0000256" key="17">
    <source>
        <dbReference type="ARBA" id="ARBA00023136"/>
    </source>
</evidence>
<evidence type="ECO:0000259" key="24">
    <source>
        <dbReference type="PROSITE" id="PS50011"/>
    </source>
</evidence>
<keyword evidence="9" id="KW-0808">Transferase</keyword>
<feature type="transmembrane region" description="Helical" evidence="23">
    <location>
        <begin position="661"/>
        <end position="682"/>
    </location>
</feature>
<feature type="transmembrane region" description="Helical" evidence="23">
    <location>
        <begin position="3112"/>
        <end position="3133"/>
    </location>
</feature>
<dbReference type="PROSITE" id="PS50011">
    <property type="entry name" value="PROTEIN_KINASE_DOM"/>
    <property type="match status" value="4"/>
</dbReference>
<dbReference type="FunFam" id="1.10.510.10:FF:000358">
    <property type="entry name" value="Putative leucine-rich repeat receptor-like serine/threonine-protein kinase"/>
    <property type="match status" value="3"/>
</dbReference>
<dbReference type="SUPFAM" id="SSF56112">
    <property type="entry name" value="Protein kinase-like (PK-like)"/>
    <property type="match status" value="4"/>
</dbReference>
<dbReference type="InterPro" id="IPR000719">
    <property type="entry name" value="Prot_kinase_dom"/>
</dbReference>
<dbReference type="PANTHER" id="PTHR27008">
    <property type="entry name" value="OS04G0122200 PROTEIN"/>
    <property type="match status" value="1"/>
</dbReference>
<evidence type="ECO:0000256" key="23">
    <source>
        <dbReference type="SAM" id="Phobius"/>
    </source>
</evidence>
<dbReference type="FunFam" id="3.80.10.10:FF:000288">
    <property type="entry name" value="LRR receptor-like serine/threonine-protein kinase EFR"/>
    <property type="match status" value="2"/>
</dbReference>
<evidence type="ECO:0000256" key="11">
    <source>
        <dbReference type="ARBA" id="ARBA00022729"/>
    </source>
</evidence>
<accession>A0A5B6WKV0</accession>
<feature type="transmembrane region" description="Helical" evidence="23">
    <location>
        <begin position="2424"/>
        <end position="2445"/>
    </location>
</feature>
<dbReference type="GO" id="GO:0005886">
    <property type="term" value="C:plasma membrane"/>
    <property type="evidence" value="ECO:0007669"/>
    <property type="project" value="UniProtKB-SubCell"/>
</dbReference>
<dbReference type="Pfam" id="PF23598">
    <property type="entry name" value="LRR_14"/>
    <property type="match status" value="3"/>
</dbReference>
<dbReference type="InterPro" id="IPR011009">
    <property type="entry name" value="Kinase-like_dom_sf"/>
</dbReference>
<keyword evidence="18 25" id="KW-0675">Receptor</keyword>
<keyword evidence="19" id="KW-0325">Glycoprotein</keyword>
<evidence type="ECO:0000256" key="15">
    <source>
        <dbReference type="ARBA" id="ARBA00022840"/>
    </source>
</evidence>
<dbReference type="InterPro" id="IPR008271">
    <property type="entry name" value="Ser/Thr_kinase_AS"/>
</dbReference>
<evidence type="ECO:0000256" key="19">
    <source>
        <dbReference type="ARBA" id="ARBA00023180"/>
    </source>
</evidence>
<dbReference type="FunFam" id="3.30.200.20:FF:000432">
    <property type="entry name" value="LRR receptor-like serine/threonine-protein kinase EFR"/>
    <property type="match status" value="4"/>
</dbReference>
<feature type="binding site" evidence="22">
    <location>
        <position position="2506"/>
    </location>
    <ligand>
        <name>ATP</name>
        <dbReference type="ChEBI" id="CHEBI:30616"/>
    </ligand>
</feature>
<evidence type="ECO:0000313" key="25">
    <source>
        <dbReference type="EMBL" id="KAA3481984.1"/>
    </source>
</evidence>
<comment type="catalytic activity">
    <reaction evidence="20">
        <text>L-threonyl-[protein] + ATP = O-phospho-L-threonyl-[protein] + ADP + H(+)</text>
        <dbReference type="Rhea" id="RHEA:46608"/>
        <dbReference type="Rhea" id="RHEA-COMP:11060"/>
        <dbReference type="Rhea" id="RHEA-COMP:11605"/>
        <dbReference type="ChEBI" id="CHEBI:15378"/>
        <dbReference type="ChEBI" id="CHEBI:30013"/>
        <dbReference type="ChEBI" id="CHEBI:30616"/>
        <dbReference type="ChEBI" id="CHEBI:61977"/>
        <dbReference type="ChEBI" id="CHEBI:456216"/>
        <dbReference type="EC" id="2.7.11.1"/>
    </reaction>
</comment>
<keyword evidence="10 23" id="KW-0812">Transmembrane</keyword>
<evidence type="ECO:0000256" key="20">
    <source>
        <dbReference type="ARBA" id="ARBA00047899"/>
    </source>
</evidence>
<keyword evidence="7" id="KW-0597">Phosphoprotein</keyword>
<dbReference type="FunFam" id="3.80.10.10:FF:000317">
    <property type="entry name" value="Inactive leucine-rich repeat receptor-like protein kinase"/>
    <property type="match status" value="1"/>
</dbReference>
<evidence type="ECO:0000256" key="1">
    <source>
        <dbReference type="ARBA" id="ARBA00004162"/>
    </source>
</evidence>
<evidence type="ECO:0000256" key="18">
    <source>
        <dbReference type="ARBA" id="ARBA00023170"/>
    </source>
</evidence>
<dbReference type="InterPro" id="IPR001611">
    <property type="entry name" value="Leu-rich_rpt"/>
</dbReference>
<feature type="domain" description="Protein kinase" evidence="24">
    <location>
        <begin position="2477"/>
        <end position="2787"/>
    </location>
</feature>
<reference evidence="26" key="1">
    <citation type="journal article" date="2019" name="Plant Biotechnol. J.">
        <title>Genome sequencing of the Australian wild diploid species Gossypium australe highlights disease resistance and delayed gland morphogenesis.</title>
        <authorList>
            <person name="Cai Y."/>
            <person name="Cai X."/>
            <person name="Wang Q."/>
            <person name="Wang P."/>
            <person name="Zhang Y."/>
            <person name="Cai C."/>
            <person name="Xu Y."/>
            <person name="Wang K."/>
            <person name="Zhou Z."/>
            <person name="Wang C."/>
            <person name="Geng S."/>
            <person name="Li B."/>
            <person name="Dong Q."/>
            <person name="Hou Y."/>
            <person name="Wang H."/>
            <person name="Ai P."/>
            <person name="Liu Z."/>
            <person name="Yi F."/>
            <person name="Sun M."/>
            <person name="An G."/>
            <person name="Cheng J."/>
            <person name="Zhang Y."/>
            <person name="Shi Q."/>
            <person name="Xie Y."/>
            <person name="Shi X."/>
            <person name="Chang Y."/>
            <person name="Huang F."/>
            <person name="Chen Y."/>
            <person name="Hong S."/>
            <person name="Mi L."/>
            <person name="Sun Q."/>
            <person name="Zhang L."/>
            <person name="Zhou B."/>
            <person name="Peng R."/>
            <person name="Zhang X."/>
            <person name="Liu F."/>
        </authorList>
    </citation>
    <scope>NUCLEOTIDE SEQUENCE [LARGE SCALE GENOMIC DNA]</scope>
    <source>
        <strain evidence="26">cv. PA1801</strain>
    </source>
</reference>
<evidence type="ECO:0000256" key="4">
    <source>
        <dbReference type="ARBA" id="ARBA00012513"/>
    </source>
</evidence>
<feature type="binding site" evidence="22">
    <location>
        <position position="743"/>
    </location>
    <ligand>
        <name>ATP</name>
        <dbReference type="ChEBI" id="CHEBI:30616"/>
    </ligand>
</feature>
<evidence type="ECO:0000256" key="6">
    <source>
        <dbReference type="ARBA" id="ARBA00022527"/>
    </source>
</evidence>
<dbReference type="PROSITE" id="PS51450">
    <property type="entry name" value="LRR"/>
    <property type="match status" value="1"/>
</dbReference>
<keyword evidence="14 25" id="KW-0418">Kinase</keyword>
<evidence type="ECO:0000256" key="2">
    <source>
        <dbReference type="ARBA" id="ARBA00004479"/>
    </source>
</evidence>
<dbReference type="Gene3D" id="3.30.200.20">
    <property type="entry name" value="Phosphorylase Kinase, domain 1"/>
    <property type="match status" value="3"/>
</dbReference>
<feature type="domain" description="Protein kinase" evidence="24">
    <location>
        <begin position="3165"/>
        <end position="3477"/>
    </location>
</feature>
<evidence type="ECO:0000256" key="22">
    <source>
        <dbReference type="PROSITE-ProRule" id="PRU10141"/>
    </source>
</evidence>
<dbReference type="SMART" id="SM00364">
    <property type="entry name" value="LRR_BAC"/>
    <property type="match status" value="6"/>
</dbReference>
<evidence type="ECO:0000256" key="16">
    <source>
        <dbReference type="ARBA" id="ARBA00022989"/>
    </source>
</evidence>
<dbReference type="SMART" id="SM00369">
    <property type="entry name" value="LRR_TYP"/>
    <property type="match status" value="26"/>
</dbReference>
<keyword evidence="5" id="KW-1003">Cell membrane</keyword>
<dbReference type="Pfam" id="PF07714">
    <property type="entry name" value="PK_Tyr_Ser-Thr"/>
    <property type="match status" value="1"/>
</dbReference>
<dbReference type="EC" id="2.7.11.1" evidence="4"/>
<evidence type="ECO:0000256" key="13">
    <source>
        <dbReference type="ARBA" id="ARBA00022741"/>
    </source>
</evidence>
<keyword evidence="6" id="KW-0723">Serine/threonine-protein kinase</keyword>
<dbReference type="Gene3D" id="1.10.510.10">
    <property type="entry name" value="Transferase(Phosphotransferase) domain 1"/>
    <property type="match status" value="4"/>
</dbReference>
<comment type="catalytic activity">
    <reaction evidence="21">
        <text>L-seryl-[protein] + ATP = O-phospho-L-seryl-[protein] + ADP + H(+)</text>
        <dbReference type="Rhea" id="RHEA:17989"/>
        <dbReference type="Rhea" id="RHEA-COMP:9863"/>
        <dbReference type="Rhea" id="RHEA-COMP:11604"/>
        <dbReference type="ChEBI" id="CHEBI:15378"/>
        <dbReference type="ChEBI" id="CHEBI:29999"/>
        <dbReference type="ChEBI" id="CHEBI:30616"/>
        <dbReference type="ChEBI" id="CHEBI:83421"/>
        <dbReference type="ChEBI" id="CHEBI:456216"/>
        <dbReference type="EC" id="2.7.11.1"/>
    </reaction>
</comment>
<evidence type="ECO:0000256" key="10">
    <source>
        <dbReference type="ARBA" id="ARBA00022692"/>
    </source>
</evidence>
<evidence type="ECO:0000256" key="9">
    <source>
        <dbReference type="ARBA" id="ARBA00022679"/>
    </source>
</evidence>
<dbReference type="EMBL" id="SMMG02000003">
    <property type="protein sequence ID" value="KAA3481984.1"/>
    <property type="molecule type" value="Genomic_DNA"/>
</dbReference>
<feature type="transmembrane region" description="Helical" evidence="23">
    <location>
        <begin position="1427"/>
        <end position="1450"/>
    </location>
</feature>
<dbReference type="GO" id="GO:0005524">
    <property type="term" value="F:ATP binding"/>
    <property type="evidence" value="ECO:0007669"/>
    <property type="project" value="UniProtKB-UniRule"/>
</dbReference>
<dbReference type="InterPro" id="IPR055414">
    <property type="entry name" value="LRR_R13L4/SHOC2-like"/>
</dbReference>
<dbReference type="Proteomes" id="UP000325315">
    <property type="component" value="Unassembled WGS sequence"/>
</dbReference>
<feature type="binding site" evidence="22">
    <location>
        <position position="1511"/>
    </location>
    <ligand>
        <name>ATP</name>
        <dbReference type="ChEBI" id="CHEBI:30616"/>
    </ligand>
</feature>
<keyword evidence="8" id="KW-0433">Leucine-rich repeat</keyword>
<dbReference type="Pfam" id="PF00069">
    <property type="entry name" value="Pkinase"/>
    <property type="match status" value="3"/>
</dbReference>
<dbReference type="SMART" id="SM00365">
    <property type="entry name" value="LRR_SD22"/>
    <property type="match status" value="18"/>
</dbReference>
<dbReference type="Gene3D" id="3.80.10.10">
    <property type="entry name" value="Ribonuclease Inhibitor"/>
    <property type="match status" value="12"/>
</dbReference>
<dbReference type="OrthoDB" id="676979at2759"/>
<evidence type="ECO:0000256" key="3">
    <source>
        <dbReference type="ARBA" id="ARBA00008684"/>
    </source>
</evidence>
<dbReference type="PROSITE" id="PS00107">
    <property type="entry name" value="PROTEIN_KINASE_ATP"/>
    <property type="match status" value="4"/>
</dbReference>
<evidence type="ECO:0000256" key="7">
    <source>
        <dbReference type="ARBA" id="ARBA00022553"/>
    </source>
</evidence>
<evidence type="ECO:0000256" key="21">
    <source>
        <dbReference type="ARBA" id="ARBA00048679"/>
    </source>
</evidence>
<dbReference type="PROSITE" id="PS00108">
    <property type="entry name" value="PROTEIN_KINASE_ST"/>
    <property type="match status" value="3"/>
</dbReference>
<keyword evidence="11" id="KW-0732">Signal</keyword>
<dbReference type="FunFam" id="3.80.10.10:FF:000095">
    <property type="entry name" value="LRR receptor-like serine/threonine-protein kinase GSO1"/>
    <property type="match status" value="4"/>
</dbReference>
<keyword evidence="17 23" id="KW-0472">Membrane</keyword>
<comment type="subcellular location">
    <subcellularLocation>
        <location evidence="1">Cell membrane</location>
        <topology evidence="1">Single-pass membrane protein</topology>
    </subcellularLocation>
    <subcellularLocation>
        <location evidence="2">Membrane</location>
        <topology evidence="2">Single-pass type I membrane protein</topology>
    </subcellularLocation>
</comment>
<comment type="similarity">
    <text evidence="3">Belongs to the protein kinase superfamily. Ser/Thr protein kinase family.</text>
</comment>
<evidence type="ECO:0000256" key="14">
    <source>
        <dbReference type="ARBA" id="ARBA00022777"/>
    </source>
</evidence>
<dbReference type="Pfam" id="PF08263">
    <property type="entry name" value="LRRNT_2"/>
    <property type="match status" value="4"/>
</dbReference>
<dbReference type="InterPro" id="IPR001245">
    <property type="entry name" value="Ser-Thr/Tyr_kinase_cat_dom"/>
</dbReference>
<dbReference type="SMART" id="SM00220">
    <property type="entry name" value="S_TKc"/>
    <property type="match status" value="3"/>
</dbReference>
<organism evidence="25 26">
    <name type="scientific">Gossypium australe</name>
    <dbReference type="NCBI Taxonomy" id="47621"/>
    <lineage>
        <taxon>Eukaryota</taxon>
        <taxon>Viridiplantae</taxon>
        <taxon>Streptophyta</taxon>
        <taxon>Embryophyta</taxon>
        <taxon>Tracheophyta</taxon>
        <taxon>Spermatophyta</taxon>
        <taxon>Magnoliopsida</taxon>
        <taxon>eudicotyledons</taxon>
        <taxon>Gunneridae</taxon>
        <taxon>Pentapetalae</taxon>
        <taxon>rosids</taxon>
        <taxon>malvids</taxon>
        <taxon>Malvales</taxon>
        <taxon>Malvaceae</taxon>
        <taxon>Malvoideae</taxon>
        <taxon>Gossypium</taxon>
    </lineage>
</organism>
<keyword evidence="16 23" id="KW-1133">Transmembrane helix</keyword>
<name>A0A5B6WKV0_9ROSI</name>
<dbReference type="InterPro" id="IPR051809">
    <property type="entry name" value="Plant_receptor-like_S/T_kinase"/>
</dbReference>
<keyword evidence="13 22" id="KW-0547">Nucleotide-binding</keyword>
<dbReference type="InterPro" id="IPR003591">
    <property type="entry name" value="Leu-rich_rpt_typical-subtyp"/>
</dbReference>
<proteinExistence type="inferred from homology"/>
<sequence length="3518" mass="385363">MEQSRKHLEVSSSFFLVYVEVIILLSCFNLQGLNLLGLASPVAGGNETDQQTLLQFKAKIIGYQLRSWNSSIHFCQWPGVTCGRKHQRVTRLELQFQKLSGSLSPYIGNLSFLRELNLSGNNFRNDIPQEIGGLRRLETLSLINNSLSGEIPSNLSACSKLTLVDMTGNQLTGEIPSMLGSLSNLKVLNLQNNSLRGSIPPSLGNLSSLEVLSLAINRLTGIIPEAFRQLTNLSDFSVAQNAISGIVPVAMFNLSNIRLFDIGQNKIQGTLHSDISITMPYVEFFSITGNQISGQIPLLISNASNLNVLHLADNKLSGNVPSLEKLNKLYKCALAINHLGHGEEGDLNFLCSLVNNTKLEFLYLIQNNFGGVFPECISNYSSTLLHLVIGENKISGRIPDGIGNLMNLEFLAIAQNQLSGHIPFDIGRLQKLKIFSADNNFLSGIIPYSIGNLTMLTKLGLGVNNLQGNIPSSLGKCLNLLEIDISYNNLNGSIPREVLELSSLSIELDLSSNYLTGQLPVEVEKLKNLGYLDVSQNKLSGLLPNNLGSCVSMEKLLLDGNLFEGSIPSSLSSLRGLEALDVSNNNLSGGIPEFLVNFGALKYLNLSFNDFEGVVPSEGVFKNASATFVEGNNKLCGGIPELHLSRCNSKPSSNTSLRLKIAIVVVILGVTFLFSFLLIMWFRKKKEKRSTTTCVESSLLQLSYQSILRATDGFSTQNLVGSGSFGSVYKGVLEASGAVIAVKVLNLLNRGASRSFLAECEALKNIRHRNLVKVLTAISGVNYQGNDFKALVYEFMENGSLEDWLHPFIGMNEPETARNLNFFERVTTVVGGNDTDLQALLQFKAMITGDQLKVMNSWNSSIHFCQWHGVTCGRNHRRVIKLELQFLKLSGSLSPFIGNLSFLKELNLVSNNFHSQIPQEIGRLRRLEALQLSNNSITGEIPSNLSSCSKLTFLSMRGNQLTGEIPASLGLLSNMKTLGFAINRLRGSIPPSFGNLSSLEALILRTNALSGVIPEDIGRLTNLSFFWVEENAISGIIPVGMFNLSNIRSFDIGGNNIQGTLPSDLAITMPYVDFFSVWGNQISGKIPISISHASNLKVLQLHENRLIGNLPSFEKLDKLFYLLLGTNHLGNGREGDLNFLCSLVNNTKLETLDIRTSNFGGVLPKCISNFSSTLLSLVIENNKILGRIPDGIGNLINLEVLRVSHNQLSGPIPLNMGRIQKLNTFDARYNFLTGTIPYSIGNLTGLMFLALGVNNFQGNIPSSLGNCQNLLVLGLSYNNISGSIPPQVLGLSSLSILLNLSSNYLTGELPVEVENLKNLGDLDFSKNKLSGLLPTSLGSCVRLERLFLGGNLFEGPIPSSLSSLRGLVELDISENNLSGVIPSGGVFKNASAVFVEGNNKLCGGIPELHLSRCNSKKSSKTSLRFKIVIVVVVVILGMTLVLSIVLIIWFRKRKVQQPISTFAENSLLWLSYQSILKATNEFSMRNLVGSGSFGSVYKGILEESGVVIAVKVLNPLDHRSSRSFLVECETLKNIRHRNLVKVLTAISGVDYQGNDFKALVYEFMVNGSLEDWLHSSTGISELETMRKLNFFQRVSVAIDVAHALDYLHHHCETSIIHCDLKPSNILLDEEMVGHISDFGLAKIISADELNYPTKVSSSLGLRGTIGYAPPEYGMGSELSTKGDVYSYGILLLEMFTGKSPIDERFREGLTLHNFVKAALPERIVEITDPILVQERVRRGTPNVNIFRNDRHLQCLNSLFEIGLTCSAESPNERIDMSDVVTKLCSIKDKLHPTRLPPTATTVIRGNDTDQQALLQFKSKITSDQLKVMESWNSSIHFCQWLGVTCGRKHQRVTRLELQLQKLSGSLSPYIGNLSFLRELDLAGNSFYNQIPQEIGRLRRLEILDLINNSISGEIPSNLSACSKLTYVRMRSNQLRGEIPGSFGLLSKLKFLSFINNSLTGSIPPALGNLSSLEELYFTYNALSGILPEALGRLTNLTRFSADENAISGIIPTAMFNLSNIVVFSIGGNEIQGTLDPNLAITMPYVGALSVWGNRIYGEIPISISNASNLYQLQLDGNRLSGNVPSLEKLEKLFVLYLAKNHLGYGREGDLNFICTLVNKTTLKYLDIGTNNLGGVFPECISNISRNLLRLVIQQNKIWGRIPEGIANLINLETLGASRNQLSGPIPSDIGRLQNLKIFYASNNSLSGYIPHSIGNLTLLTRLALDFNNLQGTIPSSLGNCQNLLVIGLSHNNLSGPIHPQVLGLPSLSIALDLSSNYLTGELPVAVANLKSLGEFHVSKNKLSGLLPSSLGRCVSLEKLFLDGNLFEGPIPSSLSSLKGLEALDMSDNNLSGEIPEFLVTFGALEYLNLSFNNFEGVIPSEGIFKNASATFVEGNSKLCGGIPELHLLTCNSKTSSSNSLRLEVAIIVVTLGVTLAFTCLLIFWFRKKKKKQATTTSVENSLLQLSYQSILRATDGFSTQSLVGSGSFGSVYKGVLEASGAVIAVKVLNLLNRGASRSFLAECEALKNIRHRNLVKVLTAISGVDDQGNDFKALVYEFMENGSLEDWLHPLIGMNEPETGRNLNFFQRVSVAIDVAHALEYLHHHCEEPIIHCDLKPSNILLDEEMVGHISDFGLAKIISTDRLNYSANKSSSLGLRGTIGYAAPEYGMGNELSTKGDVYSFGILLLEMFTGKRPTDEGFKDGLSLHNFVKEALPKRVTDIIDPILLQERIKGGTLNENSLGSDIDLRCLNSIFEIGLTCSSKSPHERIDMSDPVVSGNATDKQALLEFKAKITGDQLKVMESWNSSIHFCQWHGVTCGRKHQRVTKLELQSLKLSGSLSPHIGNMSFLRVLNLMDNSFYNQIPQSIGGLRRLETLYLTNNSISGEIPSNLSSCSKLTIVHMAGNRLTGEIPAFLGFLSNLKVLSFYNNSLRGSIPPSLGNLSSLEELALTYNALDGIIPATLGRLTNLSIFLAAANAISGTLPVTMFNLSNIRRFDIGENKIQGKLYLDGNLFEGPIPSSLSSLRGLEALDVSNNNLSGEIPEFLVRFGALRYLNLSFNNFEGVIPSGGIFKNASATFVEGNSKLCGGIPELHMSRCNLKTSSSNSLRLKVAIIVVTLGVTLAFTCLLILWFRKKKEKQATTTSVGNLVLQLSYQSILRATDGFSTQNLVGSGSFGSVYKGVLEASGAVIAVKVLNLLNRGASRSFLAECEALKNIRHRNLVKVLTAISGVDYQGNDFKALVYEFMENGSLEDWLHPLIGMNEPETARNLNFFQRVSVAIDIAHALEYLHHHCEEPIIHCDLKPSNILLDDEMVGHISDFGLAKIISTDRLNYSANKSSSLGLRGTIGYAPPEYGMGSELTTKGDVYSYGILLLEMFTGKRPTDESFREGLSLRNFVKAALPERIIEVTDPILVEERVTRGTPDVKNSINDRHLRCLNSLFEIGLTCSAESPNKRIDMSDVVIKLCSIRDKFHPTRLRHEVSKGVVWMKLRGLGQSKCWILSFVHILLGISRSPHFA</sequence>
<evidence type="ECO:0000313" key="26">
    <source>
        <dbReference type="Proteomes" id="UP000325315"/>
    </source>
</evidence>